<dbReference type="InterPro" id="IPR052707">
    <property type="entry name" value="OsmC_Ohr_Peroxiredoxin"/>
</dbReference>
<evidence type="ECO:0000313" key="1">
    <source>
        <dbReference type="EMBL" id="RII80521.1"/>
    </source>
</evidence>
<dbReference type="InterPro" id="IPR019904">
    <property type="entry name" value="Peroxiredoxin_OsmC"/>
</dbReference>
<proteinExistence type="predicted"/>
<organism evidence="1 2">
    <name type="scientific">Pseudomonas monteilii</name>
    <dbReference type="NCBI Taxonomy" id="76759"/>
    <lineage>
        <taxon>Bacteria</taxon>
        <taxon>Pseudomonadati</taxon>
        <taxon>Pseudomonadota</taxon>
        <taxon>Gammaproteobacteria</taxon>
        <taxon>Pseudomonadales</taxon>
        <taxon>Pseudomonadaceae</taxon>
        <taxon>Pseudomonas</taxon>
    </lineage>
</organism>
<dbReference type="RefSeq" id="WP_119368378.1">
    <property type="nucleotide sequence ID" value="NZ_QWLL01000002.1"/>
</dbReference>
<sequence length="141" mass="14518">MKKTASAIWQGGLKDGTGLLSTESGALKQNPYGFNTRFEGSPGTNPEELIGAAHAGCFSMALSMMLGEAGLTADRIDTAAEVTLDKLPDGFAITAVHLVLRAKVPGASEAQFLEVANKAKEGCPVSKVLNAKISLDAALVG</sequence>
<dbReference type="InterPro" id="IPR015946">
    <property type="entry name" value="KH_dom-like_a/b"/>
</dbReference>
<dbReference type="InterPro" id="IPR003718">
    <property type="entry name" value="OsmC/Ohr_fam"/>
</dbReference>
<dbReference type="SUPFAM" id="SSF82784">
    <property type="entry name" value="OsmC-like"/>
    <property type="match status" value="1"/>
</dbReference>
<name>A0A399MFH9_9PSED</name>
<reference evidence="1 2" key="1">
    <citation type="submission" date="2018-08" db="EMBL/GenBank/DDBJ databases">
        <title>Draft genome sequence of the cyanotroph, Pseudomonas monteilii BCN3.</title>
        <authorList>
            <person name="Jones L.B."/>
            <person name="Kunz D.A."/>
        </authorList>
    </citation>
    <scope>NUCLEOTIDE SEQUENCE [LARGE SCALE GENOMIC DNA]</scope>
    <source>
        <strain evidence="1 2">BCN3</strain>
    </source>
</reference>
<dbReference type="NCBIfam" id="TIGR03562">
    <property type="entry name" value="osmo_induc_OsmC"/>
    <property type="match status" value="1"/>
</dbReference>
<dbReference type="GO" id="GO:0006979">
    <property type="term" value="P:response to oxidative stress"/>
    <property type="evidence" value="ECO:0007669"/>
    <property type="project" value="InterPro"/>
</dbReference>
<dbReference type="GO" id="GO:0004601">
    <property type="term" value="F:peroxidase activity"/>
    <property type="evidence" value="ECO:0007669"/>
    <property type="project" value="InterPro"/>
</dbReference>
<dbReference type="PANTHER" id="PTHR42830:SF1">
    <property type="entry name" value="OSMOTICALLY INDUCIBLE FAMILY PROTEIN"/>
    <property type="match status" value="1"/>
</dbReference>
<dbReference type="Proteomes" id="UP000265875">
    <property type="component" value="Unassembled WGS sequence"/>
</dbReference>
<dbReference type="Gene3D" id="3.30.300.20">
    <property type="match status" value="1"/>
</dbReference>
<gene>
    <name evidence="1" type="ORF">D0894_00195</name>
</gene>
<dbReference type="InterPro" id="IPR036102">
    <property type="entry name" value="OsmC/Ohrsf"/>
</dbReference>
<dbReference type="AlphaFoldDB" id="A0A399MFH9"/>
<dbReference type="Pfam" id="PF02566">
    <property type="entry name" value="OsmC"/>
    <property type="match status" value="1"/>
</dbReference>
<comment type="caution">
    <text evidence="1">The sequence shown here is derived from an EMBL/GenBank/DDBJ whole genome shotgun (WGS) entry which is preliminary data.</text>
</comment>
<evidence type="ECO:0000313" key="2">
    <source>
        <dbReference type="Proteomes" id="UP000265875"/>
    </source>
</evidence>
<dbReference type="PANTHER" id="PTHR42830">
    <property type="entry name" value="OSMOTICALLY INDUCIBLE FAMILY PROTEIN"/>
    <property type="match status" value="1"/>
</dbReference>
<accession>A0A399MFH9</accession>
<protein>
    <submittedName>
        <fullName evidence="1">OsmC family peroxiredoxin</fullName>
    </submittedName>
</protein>
<dbReference type="EMBL" id="QWLL01000002">
    <property type="protein sequence ID" value="RII80521.1"/>
    <property type="molecule type" value="Genomic_DNA"/>
</dbReference>